<dbReference type="AlphaFoldDB" id="A0A2N3WRX3"/>
<accession>A0A2N3WRX3</accession>
<proteinExistence type="predicted"/>
<dbReference type="EMBL" id="PJMY01000003">
    <property type="protein sequence ID" value="PKV96618.1"/>
    <property type="molecule type" value="Genomic_DNA"/>
</dbReference>
<gene>
    <name evidence="2" type="ORF">ATK30_7571</name>
</gene>
<name>A0A2N3WRX3_9PSEU</name>
<evidence type="ECO:0000313" key="3">
    <source>
        <dbReference type="Proteomes" id="UP000233750"/>
    </source>
</evidence>
<evidence type="ECO:0000313" key="2">
    <source>
        <dbReference type="EMBL" id="PKV96618.1"/>
    </source>
</evidence>
<protein>
    <submittedName>
        <fullName evidence="2">Uncharacterized protein</fullName>
    </submittedName>
</protein>
<dbReference type="Proteomes" id="UP000233750">
    <property type="component" value="Unassembled WGS sequence"/>
</dbReference>
<organism evidence="2 3">
    <name type="scientific">Amycolatopsis echigonensis</name>
    <dbReference type="NCBI Taxonomy" id="2576905"/>
    <lineage>
        <taxon>Bacteria</taxon>
        <taxon>Bacillati</taxon>
        <taxon>Actinomycetota</taxon>
        <taxon>Actinomycetes</taxon>
        <taxon>Pseudonocardiales</taxon>
        <taxon>Pseudonocardiaceae</taxon>
        <taxon>Amycolatopsis</taxon>
    </lineage>
</organism>
<evidence type="ECO:0000256" key="1">
    <source>
        <dbReference type="SAM" id="MobiDB-lite"/>
    </source>
</evidence>
<keyword evidence="3" id="KW-1185">Reference proteome</keyword>
<sequence length="49" mass="5320">MGAFRPTGWRELQKKAPLSTALEESGTLTVLAKAHSDHPPTHREKGALP</sequence>
<comment type="caution">
    <text evidence="2">The sequence shown here is derived from an EMBL/GenBank/DDBJ whole genome shotgun (WGS) entry which is preliminary data.</text>
</comment>
<reference evidence="2 3" key="1">
    <citation type="submission" date="2017-12" db="EMBL/GenBank/DDBJ databases">
        <title>Sequencing the genomes of 1000 Actinobacteria strains.</title>
        <authorList>
            <person name="Klenk H.-P."/>
        </authorList>
    </citation>
    <scope>NUCLEOTIDE SEQUENCE [LARGE SCALE GENOMIC DNA]</scope>
    <source>
        <strain evidence="2 3">DSM 45165</strain>
    </source>
</reference>
<feature type="region of interest" description="Disordered" evidence="1">
    <location>
        <begin position="1"/>
        <end position="22"/>
    </location>
</feature>